<reference evidence="8" key="1">
    <citation type="journal article" date="2019" name="Int. J. Syst. Evol. Microbiol.">
        <title>The Global Catalogue of Microorganisms (GCM) 10K type strain sequencing project: providing services to taxonomists for standard genome sequencing and annotation.</title>
        <authorList>
            <consortium name="The Broad Institute Genomics Platform"/>
            <consortium name="The Broad Institute Genome Sequencing Center for Infectious Disease"/>
            <person name="Wu L."/>
            <person name="Ma J."/>
        </authorList>
    </citation>
    <scope>NUCLEOTIDE SEQUENCE [LARGE SCALE GENOMIC DNA]</scope>
    <source>
        <strain evidence="8">PJ61</strain>
    </source>
</reference>
<feature type="transmembrane region" description="Helical" evidence="5">
    <location>
        <begin position="98"/>
        <end position="115"/>
    </location>
</feature>
<proteinExistence type="predicted"/>
<evidence type="ECO:0000256" key="4">
    <source>
        <dbReference type="ARBA" id="ARBA00023136"/>
    </source>
</evidence>
<organism evidence="7 8">
    <name type="scientific">Arthrobacter sedimenti</name>
    <dbReference type="NCBI Taxonomy" id="2694931"/>
    <lineage>
        <taxon>Bacteria</taxon>
        <taxon>Bacillati</taxon>
        <taxon>Actinomycetota</taxon>
        <taxon>Actinomycetes</taxon>
        <taxon>Micrococcales</taxon>
        <taxon>Micrococcaceae</taxon>
        <taxon>Arthrobacter</taxon>
    </lineage>
</organism>
<name>A0ABV8WKI3_9MICC</name>
<protein>
    <submittedName>
        <fullName evidence="7">FUSC family protein</fullName>
    </submittedName>
</protein>
<dbReference type="InterPro" id="IPR049453">
    <property type="entry name" value="Memb_transporter_dom"/>
</dbReference>
<feature type="transmembrane region" description="Helical" evidence="5">
    <location>
        <begin position="74"/>
        <end position="92"/>
    </location>
</feature>
<gene>
    <name evidence="7" type="ORF">ACFO0G_09625</name>
</gene>
<feature type="domain" description="Integral membrane bound transporter" evidence="6">
    <location>
        <begin position="206"/>
        <end position="331"/>
    </location>
</feature>
<comment type="caution">
    <text evidence="7">The sequence shown here is derived from an EMBL/GenBank/DDBJ whole genome shotgun (WGS) entry which is preliminary data.</text>
</comment>
<evidence type="ECO:0000259" key="6">
    <source>
        <dbReference type="Pfam" id="PF13515"/>
    </source>
</evidence>
<sequence length="355" mass="36485">MARRLTRSGLGILSVRPATNDHLAAVRVGVSVAVPLAALLIAGRPDLSIYAVFGAFTGMYGRDERHQLRLYHQLTAAALLIAGVTTGAVLSAAQAGSWVLILVESLAAGVGSLAADRANLKPVGPFFGIFALGACASVPPIAPVPVVVAVAAASAGFSVAVGVAGGVWRRTSWEAGVRRVAPSLTGARLRVAMIHALAYVLAVGSAGAAGQLTGDGHAYWAMAAAAVPLAGADFAGRIRRGLHRILGTFVGLGVTALILSQQPGAVLLVVLIAALQFPTELFMTRHYGLALVFFTPLILIMTELAHPTEPGILIAERGLETLIGAVVGMAVAVLVLGRGSRTAGRHNRSAYREGR</sequence>
<feature type="transmembrane region" description="Helical" evidence="5">
    <location>
        <begin position="189"/>
        <end position="212"/>
    </location>
</feature>
<evidence type="ECO:0000256" key="3">
    <source>
        <dbReference type="ARBA" id="ARBA00022989"/>
    </source>
</evidence>
<evidence type="ECO:0000313" key="7">
    <source>
        <dbReference type="EMBL" id="MFC4396346.1"/>
    </source>
</evidence>
<evidence type="ECO:0000256" key="2">
    <source>
        <dbReference type="ARBA" id="ARBA00022692"/>
    </source>
</evidence>
<evidence type="ECO:0000256" key="5">
    <source>
        <dbReference type="SAM" id="Phobius"/>
    </source>
</evidence>
<dbReference type="Pfam" id="PF13515">
    <property type="entry name" value="FUSC_2"/>
    <property type="match status" value="1"/>
</dbReference>
<comment type="subcellular location">
    <subcellularLocation>
        <location evidence="1">Membrane</location>
        <topology evidence="1">Multi-pass membrane protein</topology>
    </subcellularLocation>
</comment>
<dbReference type="RefSeq" id="WP_376977251.1">
    <property type="nucleotide sequence ID" value="NZ_JBHSDQ010000003.1"/>
</dbReference>
<feature type="transmembrane region" description="Helical" evidence="5">
    <location>
        <begin position="248"/>
        <end position="275"/>
    </location>
</feature>
<feature type="transmembrane region" description="Helical" evidence="5">
    <location>
        <begin position="287"/>
        <end position="306"/>
    </location>
</feature>
<keyword evidence="3 5" id="KW-1133">Transmembrane helix</keyword>
<dbReference type="EMBL" id="JBHSDQ010000003">
    <property type="protein sequence ID" value="MFC4396346.1"/>
    <property type="molecule type" value="Genomic_DNA"/>
</dbReference>
<evidence type="ECO:0000256" key="1">
    <source>
        <dbReference type="ARBA" id="ARBA00004141"/>
    </source>
</evidence>
<accession>A0ABV8WKI3</accession>
<keyword evidence="4 5" id="KW-0472">Membrane</keyword>
<dbReference type="Proteomes" id="UP001595778">
    <property type="component" value="Unassembled WGS sequence"/>
</dbReference>
<evidence type="ECO:0000313" key="8">
    <source>
        <dbReference type="Proteomes" id="UP001595778"/>
    </source>
</evidence>
<keyword evidence="8" id="KW-1185">Reference proteome</keyword>
<feature type="transmembrane region" description="Helical" evidence="5">
    <location>
        <begin position="122"/>
        <end position="142"/>
    </location>
</feature>
<keyword evidence="2 5" id="KW-0812">Transmembrane</keyword>
<feature type="transmembrane region" description="Helical" evidence="5">
    <location>
        <begin position="148"/>
        <end position="168"/>
    </location>
</feature>
<feature type="transmembrane region" description="Helical" evidence="5">
    <location>
        <begin position="318"/>
        <end position="337"/>
    </location>
</feature>